<sequence>MDLLQLKYFQTVARHEHMTHAAEELSIAQPSLSKMIARLEEELGVQLFERRGRQIRLNDFGKIFLKQVERSFFELEEGKRQIQDMLDQEHGHVAVSTVNVTLLAKILSEFCTQHPHISFRLYQHTNRTMIDQLERGEIDLCLTSPRINHPGIGWLSLITEEICLYVPKTHRLGTRTSIDLSEVANEPFVGVKSGYGLRDITDYYCQEAGFTPKIVFEGNEPGVIQGLVLAGLGLGFAAGMSRESLSSQANPRLQILRIDKPICRRTIGLAWLESRYRSKAVSCFRQFMIDYFANHQLADPTE</sequence>
<dbReference type="GO" id="GO:0003677">
    <property type="term" value="F:DNA binding"/>
    <property type="evidence" value="ECO:0007669"/>
    <property type="project" value="UniProtKB-KW"/>
</dbReference>
<dbReference type="FunFam" id="1.10.10.10:FF:000001">
    <property type="entry name" value="LysR family transcriptional regulator"/>
    <property type="match status" value="1"/>
</dbReference>
<feature type="domain" description="HTH lysR-type" evidence="5">
    <location>
        <begin position="1"/>
        <end position="58"/>
    </location>
</feature>
<evidence type="ECO:0000256" key="3">
    <source>
        <dbReference type="ARBA" id="ARBA00023125"/>
    </source>
</evidence>
<dbReference type="AlphaFoldDB" id="A0A5A5T9Q4"/>
<dbReference type="SUPFAM" id="SSF46785">
    <property type="entry name" value="Winged helix' DNA-binding domain"/>
    <property type="match status" value="1"/>
</dbReference>
<evidence type="ECO:0000256" key="4">
    <source>
        <dbReference type="ARBA" id="ARBA00023163"/>
    </source>
</evidence>
<dbReference type="InterPro" id="IPR000847">
    <property type="entry name" value="LysR_HTH_N"/>
</dbReference>
<dbReference type="Pfam" id="PF00126">
    <property type="entry name" value="HTH_1"/>
    <property type="match status" value="1"/>
</dbReference>
<dbReference type="PANTHER" id="PTHR30419">
    <property type="entry name" value="HTH-TYPE TRANSCRIPTIONAL REGULATOR YBHD"/>
    <property type="match status" value="1"/>
</dbReference>
<dbReference type="OrthoDB" id="9803714at2"/>
<dbReference type="PRINTS" id="PR00039">
    <property type="entry name" value="HTHLYSR"/>
</dbReference>
<keyword evidence="2" id="KW-0805">Transcription regulation</keyword>
<dbReference type="InterPro" id="IPR050950">
    <property type="entry name" value="HTH-type_LysR_regulators"/>
</dbReference>
<proteinExistence type="inferred from homology"/>
<dbReference type="Proteomes" id="UP000322530">
    <property type="component" value="Unassembled WGS sequence"/>
</dbReference>
<organism evidence="6 7">
    <name type="scientific">Dictyobacter arantiisoli</name>
    <dbReference type="NCBI Taxonomy" id="2014874"/>
    <lineage>
        <taxon>Bacteria</taxon>
        <taxon>Bacillati</taxon>
        <taxon>Chloroflexota</taxon>
        <taxon>Ktedonobacteria</taxon>
        <taxon>Ktedonobacterales</taxon>
        <taxon>Dictyobacteraceae</taxon>
        <taxon>Dictyobacter</taxon>
    </lineage>
</organism>
<dbReference type="Gene3D" id="3.40.190.290">
    <property type="match status" value="1"/>
</dbReference>
<keyword evidence="4" id="KW-0804">Transcription</keyword>
<dbReference type="SUPFAM" id="SSF53850">
    <property type="entry name" value="Periplasmic binding protein-like II"/>
    <property type="match status" value="1"/>
</dbReference>
<dbReference type="RefSeq" id="WP_149400722.1">
    <property type="nucleotide sequence ID" value="NZ_BIXY01000013.1"/>
</dbReference>
<dbReference type="InterPro" id="IPR036390">
    <property type="entry name" value="WH_DNA-bd_sf"/>
</dbReference>
<dbReference type="EMBL" id="BIXY01000013">
    <property type="protein sequence ID" value="GCF07719.1"/>
    <property type="molecule type" value="Genomic_DNA"/>
</dbReference>
<dbReference type="Gene3D" id="1.10.10.10">
    <property type="entry name" value="Winged helix-like DNA-binding domain superfamily/Winged helix DNA-binding domain"/>
    <property type="match status" value="1"/>
</dbReference>
<comment type="caution">
    <text evidence="6">The sequence shown here is derived from an EMBL/GenBank/DDBJ whole genome shotgun (WGS) entry which is preliminary data.</text>
</comment>
<name>A0A5A5T9Q4_9CHLR</name>
<comment type="similarity">
    <text evidence="1">Belongs to the LysR transcriptional regulatory family.</text>
</comment>
<accession>A0A5A5T9Q4</accession>
<protein>
    <submittedName>
        <fullName evidence="6">LysR family transcriptional regulator</fullName>
    </submittedName>
</protein>
<dbReference type="PANTHER" id="PTHR30419:SF28">
    <property type="entry name" value="HTH-TYPE TRANSCRIPTIONAL REGULATOR BSDA"/>
    <property type="match status" value="1"/>
</dbReference>
<evidence type="ECO:0000259" key="5">
    <source>
        <dbReference type="PROSITE" id="PS50931"/>
    </source>
</evidence>
<evidence type="ECO:0000256" key="2">
    <source>
        <dbReference type="ARBA" id="ARBA00023015"/>
    </source>
</evidence>
<evidence type="ECO:0000313" key="6">
    <source>
        <dbReference type="EMBL" id="GCF07719.1"/>
    </source>
</evidence>
<reference evidence="6 7" key="1">
    <citation type="submission" date="2019-01" db="EMBL/GenBank/DDBJ databases">
        <title>Draft genome sequence of Dictyobacter sp. Uno17.</title>
        <authorList>
            <person name="Wang C.M."/>
            <person name="Zheng Y."/>
            <person name="Sakai Y."/>
            <person name="Abe K."/>
            <person name="Yokota A."/>
            <person name="Yabe S."/>
        </authorList>
    </citation>
    <scope>NUCLEOTIDE SEQUENCE [LARGE SCALE GENOMIC DNA]</scope>
    <source>
        <strain evidence="6 7">Uno17</strain>
    </source>
</reference>
<keyword evidence="7" id="KW-1185">Reference proteome</keyword>
<dbReference type="InterPro" id="IPR036388">
    <property type="entry name" value="WH-like_DNA-bd_sf"/>
</dbReference>
<keyword evidence="3" id="KW-0238">DNA-binding</keyword>
<evidence type="ECO:0000256" key="1">
    <source>
        <dbReference type="ARBA" id="ARBA00009437"/>
    </source>
</evidence>
<dbReference type="GO" id="GO:0005829">
    <property type="term" value="C:cytosol"/>
    <property type="evidence" value="ECO:0007669"/>
    <property type="project" value="TreeGrafter"/>
</dbReference>
<gene>
    <name evidence="6" type="ORF">KDI_12830</name>
</gene>
<evidence type="ECO:0000313" key="7">
    <source>
        <dbReference type="Proteomes" id="UP000322530"/>
    </source>
</evidence>
<dbReference type="InterPro" id="IPR005119">
    <property type="entry name" value="LysR_subst-bd"/>
</dbReference>
<dbReference type="PROSITE" id="PS50931">
    <property type="entry name" value="HTH_LYSR"/>
    <property type="match status" value="1"/>
</dbReference>
<dbReference type="GO" id="GO:0003700">
    <property type="term" value="F:DNA-binding transcription factor activity"/>
    <property type="evidence" value="ECO:0007669"/>
    <property type="project" value="InterPro"/>
</dbReference>
<dbReference type="Pfam" id="PF03466">
    <property type="entry name" value="LysR_substrate"/>
    <property type="match status" value="1"/>
</dbReference>